<protein>
    <submittedName>
        <fullName evidence="2">Uncharacterized protein</fullName>
    </submittedName>
</protein>
<evidence type="ECO:0000256" key="1">
    <source>
        <dbReference type="SAM" id="Phobius"/>
    </source>
</evidence>
<keyword evidence="1" id="KW-0472">Membrane</keyword>
<proteinExistence type="predicted"/>
<keyword evidence="1" id="KW-0812">Transmembrane</keyword>
<accession>A0A929L2Q2</accession>
<feature type="transmembrane region" description="Helical" evidence="1">
    <location>
        <begin position="81"/>
        <end position="99"/>
    </location>
</feature>
<reference evidence="2" key="1">
    <citation type="submission" date="2020-10" db="EMBL/GenBank/DDBJ databases">
        <title>Mucilaginibacter mali sp. nov., isolated from rhizosphere soil of apple orchard.</title>
        <authorList>
            <person name="Lee J.-S."/>
            <person name="Kim H.S."/>
            <person name="Kim J.-S."/>
        </authorList>
    </citation>
    <scope>NUCLEOTIDE SEQUENCE</scope>
    <source>
        <strain evidence="2">KCTC 22746</strain>
    </source>
</reference>
<keyword evidence="1" id="KW-1133">Transmembrane helix</keyword>
<dbReference type="EMBL" id="JADFFL010000013">
    <property type="protein sequence ID" value="MBE9664553.1"/>
    <property type="molecule type" value="Genomic_DNA"/>
</dbReference>
<evidence type="ECO:0000313" key="2">
    <source>
        <dbReference type="EMBL" id="MBE9664553.1"/>
    </source>
</evidence>
<feature type="transmembrane region" description="Helical" evidence="1">
    <location>
        <begin position="57"/>
        <end position="75"/>
    </location>
</feature>
<dbReference type="RefSeq" id="WP_194113976.1">
    <property type="nucleotide sequence ID" value="NZ_JADFFL010000013.1"/>
</dbReference>
<feature type="transmembrane region" description="Helical" evidence="1">
    <location>
        <begin position="24"/>
        <end position="45"/>
    </location>
</feature>
<sequence length="112" mass="12826">MNDYLTAFGNWLESLGEDHGVNPWILGPLYFTSKVIFVTCLAWTVKNLRKKKPVTKSLMCAGAGFSIPYLYIIIFGHDISIWVYVFIVCFILFGVFNAWRQLSKASRQPDVQ</sequence>
<keyword evidence="3" id="KW-1185">Reference proteome</keyword>
<organism evidence="2 3">
    <name type="scientific">Mucilaginibacter myungsuensis</name>
    <dbReference type="NCBI Taxonomy" id="649104"/>
    <lineage>
        <taxon>Bacteria</taxon>
        <taxon>Pseudomonadati</taxon>
        <taxon>Bacteroidota</taxon>
        <taxon>Sphingobacteriia</taxon>
        <taxon>Sphingobacteriales</taxon>
        <taxon>Sphingobacteriaceae</taxon>
        <taxon>Mucilaginibacter</taxon>
    </lineage>
</organism>
<dbReference type="Proteomes" id="UP000622475">
    <property type="component" value="Unassembled WGS sequence"/>
</dbReference>
<evidence type="ECO:0000313" key="3">
    <source>
        <dbReference type="Proteomes" id="UP000622475"/>
    </source>
</evidence>
<dbReference type="AlphaFoldDB" id="A0A929L2Q2"/>
<name>A0A929L2Q2_9SPHI</name>
<comment type="caution">
    <text evidence="2">The sequence shown here is derived from an EMBL/GenBank/DDBJ whole genome shotgun (WGS) entry which is preliminary data.</text>
</comment>
<gene>
    <name evidence="2" type="ORF">IRJ16_21915</name>
</gene>